<organism evidence="1 2">
    <name type="scientific">Bodo saltans</name>
    <name type="common">Flagellated protozoan</name>
    <dbReference type="NCBI Taxonomy" id="75058"/>
    <lineage>
        <taxon>Eukaryota</taxon>
        <taxon>Discoba</taxon>
        <taxon>Euglenozoa</taxon>
        <taxon>Kinetoplastea</taxon>
        <taxon>Metakinetoplastina</taxon>
        <taxon>Eubodonida</taxon>
        <taxon>Bodonidae</taxon>
        <taxon>Bodo</taxon>
    </lineage>
</organism>
<proteinExistence type="predicted"/>
<dbReference type="VEuPathDB" id="TriTrypDB:BSAL_20070"/>
<keyword evidence="2" id="KW-1185">Reference proteome</keyword>
<protein>
    <submittedName>
        <fullName evidence="1">Uncharacterized protein</fullName>
    </submittedName>
</protein>
<dbReference type="AlphaFoldDB" id="A0A0S4JGE5"/>
<reference evidence="2" key="1">
    <citation type="submission" date="2015-09" db="EMBL/GenBank/DDBJ databases">
        <authorList>
            <consortium name="Pathogen Informatics"/>
        </authorList>
    </citation>
    <scope>NUCLEOTIDE SEQUENCE [LARGE SCALE GENOMIC DNA]</scope>
    <source>
        <strain evidence="2">Lake Konstanz</strain>
    </source>
</reference>
<name>A0A0S4JGE5_BODSA</name>
<gene>
    <name evidence="1" type="ORF">BSAL_20070</name>
</gene>
<evidence type="ECO:0000313" key="1">
    <source>
        <dbReference type="EMBL" id="CUG89246.1"/>
    </source>
</evidence>
<dbReference type="EMBL" id="CYKH01001716">
    <property type="protein sequence ID" value="CUG89246.1"/>
    <property type="molecule type" value="Genomic_DNA"/>
</dbReference>
<sequence length="146" mass="15833">MGEPLSSVEDELRKIEEDFYGGRMNAFGNTASRESMEKELERIKAIDDKIFSQMGKFLAQDDTDEWHLRRALEPQAVPEPSGGGGNNATSFGVRGVSDSAFTAGADYFAKLEATFTEIGGDMKKMAGHVVALNQLAEANNAGGPRR</sequence>
<dbReference type="Proteomes" id="UP000051952">
    <property type="component" value="Unassembled WGS sequence"/>
</dbReference>
<evidence type="ECO:0000313" key="2">
    <source>
        <dbReference type="Proteomes" id="UP000051952"/>
    </source>
</evidence>
<dbReference type="OrthoDB" id="249214at2759"/>
<accession>A0A0S4JGE5</accession>